<dbReference type="SUPFAM" id="SSF82866">
    <property type="entry name" value="Multidrug efflux transporter AcrB transmembrane domain"/>
    <property type="match status" value="2"/>
</dbReference>
<comment type="caution">
    <text evidence="2">The sequence shown here is derived from an EMBL/GenBank/DDBJ whole genome shotgun (WGS) entry which is preliminary data.</text>
</comment>
<reference evidence="2" key="1">
    <citation type="submission" date="2021-12" db="EMBL/GenBank/DDBJ databases">
        <authorList>
            <person name="Rodrigo-Torres L."/>
            <person name="Arahal R. D."/>
            <person name="Lucena T."/>
        </authorList>
    </citation>
    <scope>NUCLEOTIDE SEQUENCE</scope>
    <source>
        <strain evidence="2">CECT 8419</strain>
    </source>
</reference>
<feature type="transmembrane region" description="Helical" evidence="1">
    <location>
        <begin position="462"/>
        <end position="485"/>
    </location>
</feature>
<keyword evidence="3" id="KW-1185">Reference proteome</keyword>
<dbReference type="Pfam" id="PF00873">
    <property type="entry name" value="ACR_tran"/>
    <property type="match status" value="1"/>
</dbReference>
<dbReference type="SUPFAM" id="SSF82714">
    <property type="entry name" value="Multidrug efflux transporter AcrB TolC docking domain, DN and DC subdomains"/>
    <property type="match status" value="2"/>
</dbReference>
<dbReference type="PANTHER" id="PTHR32063:SF24">
    <property type="entry name" value="CATION EFFLUX SYSTEM (ACRB_ACRD_ACRF FAMILY)"/>
    <property type="match status" value="1"/>
</dbReference>
<feature type="transmembrane region" description="Helical" evidence="1">
    <location>
        <begin position="354"/>
        <end position="374"/>
    </location>
</feature>
<feature type="transmembrane region" description="Helical" evidence="1">
    <location>
        <begin position="973"/>
        <end position="996"/>
    </location>
</feature>
<feature type="transmembrane region" description="Helical" evidence="1">
    <location>
        <begin position="897"/>
        <end position="919"/>
    </location>
</feature>
<dbReference type="EMBL" id="CAKLPZ010000006">
    <property type="protein sequence ID" value="CAH1002562.1"/>
    <property type="molecule type" value="Genomic_DNA"/>
</dbReference>
<dbReference type="PANTHER" id="PTHR32063">
    <property type="match status" value="1"/>
</dbReference>
<dbReference type="Gene3D" id="3.30.2090.10">
    <property type="entry name" value="Multidrug efflux transporter AcrB TolC docking domain, DN and DC subdomains"/>
    <property type="match status" value="2"/>
</dbReference>
<accession>A0ABN8FDS1</accession>
<dbReference type="Gene3D" id="1.20.1640.10">
    <property type="entry name" value="Multidrug efflux transporter AcrB transmembrane domain"/>
    <property type="match status" value="2"/>
</dbReference>
<keyword evidence="1" id="KW-1133">Transmembrane helix</keyword>
<dbReference type="Proteomes" id="UP000837803">
    <property type="component" value="Unassembled WGS sequence"/>
</dbReference>
<feature type="transmembrane region" description="Helical" evidence="1">
    <location>
        <begin position="426"/>
        <end position="456"/>
    </location>
</feature>
<dbReference type="SUPFAM" id="SSF82693">
    <property type="entry name" value="Multidrug efflux transporter AcrB pore domain, PN1, PN2, PC1 and PC2 subdomains"/>
    <property type="match status" value="3"/>
</dbReference>
<gene>
    <name evidence="2" type="primary">czcA</name>
    <name evidence="2" type="ORF">LEM8419_03436</name>
</gene>
<feature type="transmembrane region" description="Helical" evidence="1">
    <location>
        <begin position="505"/>
        <end position="531"/>
    </location>
</feature>
<name>A0ABN8FDS1_9BACT</name>
<proteinExistence type="predicted"/>
<sequence length="1001" mass="109204">MIDYVKYRNPITALLAIVLLAGVYSYGKMKSDLFPDVTFPKVKIIAENGQQPVDKMMLTVTRPLEEAVKRAPGIQDVRSTTSRGSAEISAFFDWSTDIDLGLQRVESLINQITLDLPPGVRLTIEKMNPSILPIAGYSLEGPLSQIELKDVALYTVKPFLSQVPGVSEVSVSGGKTKEYHLILRPQRMSELGITPQLVDSVLRQANFVTSNGYLQDYDRLYLTLTDAVINDLYDLKQTVIFASAMRTVWVEDIADVVITSQKEYVKIKANGLDVPLVAVTKQVNANLIQVADSLETKVAALNDLLPRGVVLRPYYRQADFVRDSVRGIEDVLWIGLGLAILVAIIFLRSLRSSAVLLITIPLTLSLTIAVLYLLGYDFNIMTLGAIAAAIGLVIDDAIIIVEQLHRSHEEEPDKPASELVSKTIDYLFPAMVGSSLSTIVIFIPFVLMTGIAGAYFRILTETMIITLVCSFTITWIGLPVVYLLLNARRTGKAGAHAETVAEKHWVRTVIGYPAFSIVAVVSLGVVIYLVAPRLPSGFLPELDEGSIVLDYNSPPGTSLEATDLMLRQVDRILDSIPTVVSYSRRTGTQMGFFITEPNRGDYLIQLSKDRKLSTDEVSNQIRQRVEAILPALTVDFGQVITDMLGDLMTSVQPIEIKIFGSEQRVLDELSRRVAGVVESVRGTADVFDGIQIAGPLVTVDPDIALLEQYGLSAADFQFQLQTQLEGTLEGGIPELNQMTPIRMIYPNSSRTTVSDLRGATLFTPRGRLLPLERFGTVTVEAGTAEINRENLKSMGVVSARLTGRDLGSTLADIRAGIAREVALPPGYTIEYGGEYAQQKQAFSELLQILVLAALLVFTVILFLFKRFGVALLIVLLAVLGAAGSLAALYLTGTSLNVGSYVGIIMVIGIIGENSIFTYFQYAENRLTEGRDEAIAYAISTRMRPKLMTAIGAIMALLPLALALGTGAQMHQPLAIAVIGGLVVALPLLLLVLPSLLRLIEK</sequence>
<feature type="transmembrane region" description="Helical" evidence="1">
    <location>
        <begin position="946"/>
        <end position="967"/>
    </location>
</feature>
<feature type="transmembrane region" description="Helical" evidence="1">
    <location>
        <begin position="871"/>
        <end position="891"/>
    </location>
</feature>
<feature type="transmembrane region" description="Helical" evidence="1">
    <location>
        <begin position="331"/>
        <end position="347"/>
    </location>
</feature>
<evidence type="ECO:0000313" key="2">
    <source>
        <dbReference type="EMBL" id="CAH1002562.1"/>
    </source>
</evidence>
<dbReference type="PRINTS" id="PR00702">
    <property type="entry name" value="ACRIFLAVINRP"/>
</dbReference>
<feature type="transmembrane region" description="Helical" evidence="1">
    <location>
        <begin position="845"/>
        <end position="864"/>
    </location>
</feature>
<dbReference type="InterPro" id="IPR027463">
    <property type="entry name" value="AcrB_DN_DC_subdom"/>
</dbReference>
<dbReference type="Gene3D" id="3.30.70.1320">
    <property type="entry name" value="Multidrug efflux transporter AcrB pore domain like"/>
    <property type="match status" value="1"/>
</dbReference>
<evidence type="ECO:0000313" key="3">
    <source>
        <dbReference type="Proteomes" id="UP000837803"/>
    </source>
</evidence>
<dbReference type="InterPro" id="IPR001036">
    <property type="entry name" value="Acrflvin-R"/>
</dbReference>
<protein>
    <submittedName>
        <fullName evidence="2">Cobalt-zinc-cadmium resistance protein CzcA</fullName>
    </submittedName>
</protein>
<evidence type="ECO:0000256" key="1">
    <source>
        <dbReference type="SAM" id="Phobius"/>
    </source>
</evidence>
<keyword evidence="1" id="KW-0812">Transmembrane</keyword>
<dbReference type="Gene3D" id="3.30.70.1430">
    <property type="entry name" value="Multidrug efflux transporter AcrB pore domain"/>
    <property type="match status" value="2"/>
</dbReference>
<dbReference type="Gene3D" id="3.30.70.1440">
    <property type="entry name" value="Multidrug efflux transporter AcrB pore domain"/>
    <property type="match status" value="1"/>
</dbReference>
<organism evidence="2 3">
    <name type="scientific">Neolewinella maritima</name>
    <dbReference type="NCBI Taxonomy" id="1383882"/>
    <lineage>
        <taxon>Bacteria</taxon>
        <taxon>Pseudomonadati</taxon>
        <taxon>Bacteroidota</taxon>
        <taxon>Saprospiria</taxon>
        <taxon>Saprospirales</taxon>
        <taxon>Lewinellaceae</taxon>
        <taxon>Neolewinella</taxon>
    </lineage>
</organism>
<dbReference type="RefSeq" id="WP_238752392.1">
    <property type="nucleotide sequence ID" value="NZ_CAKLPZ010000006.1"/>
</dbReference>
<keyword evidence="1" id="KW-0472">Membrane</keyword>